<reference evidence="2" key="1">
    <citation type="submission" date="2020-07" db="EMBL/GenBank/DDBJ databases">
        <title>Genome sequence and genetic diversity analysis of an under-domesticated orphan crop, white fonio (Digitaria exilis).</title>
        <authorList>
            <person name="Bennetzen J.L."/>
            <person name="Chen S."/>
            <person name="Ma X."/>
            <person name="Wang X."/>
            <person name="Yssel A.E.J."/>
            <person name="Chaluvadi S.R."/>
            <person name="Johnson M."/>
            <person name="Gangashetty P."/>
            <person name="Hamidou F."/>
            <person name="Sanogo M.D."/>
            <person name="Zwaenepoel A."/>
            <person name="Wallace J."/>
            <person name="Van De Peer Y."/>
            <person name="Van Deynze A."/>
        </authorList>
    </citation>
    <scope>NUCLEOTIDE SEQUENCE</scope>
    <source>
        <tissue evidence="2">Leaves</tissue>
    </source>
</reference>
<feature type="compositionally biased region" description="Polar residues" evidence="1">
    <location>
        <begin position="232"/>
        <end position="241"/>
    </location>
</feature>
<feature type="region of interest" description="Disordered" evidence="1">
    <location>
        <begin position="125"/>
        <end position="209"/>
    </location>
</feature>
<feature type="compositionally biased region" description="Low complexity" evidence="1">
    <location>
        <begin position="126"/>
        <end position="135"/>
    </location>
</feature>
<evidence type="ECO:0000256" key="1">
    <source>
        <dbReference type="SAM" id="MobiDB-lite"/>
    </source>
</evidence>
<comment type="caution">
    <text evidence="2">The sequence shown here is derived from an EMBL/GenBank/DDBJ whole genome shotgun (WGS) entry which is preliminary data.</text>
</comment>
<feature type="region of interest" description="Disordered" evidence="1">
    <location>
        <begin position="232"/>
        <end position="301"/>
    </location>
</feature>
<evidence type="ECO:0000313" key="3">
    <source>
        <dbReference type="Proteomes" id="UP000636709"/>
    </source>
</evidence>
<dbReference type="Proteomes" id="UP000636709">
    <property type="component" value="Unassembled WGS sequence"/>
</dbReference>
<accession>A0A835EFS0</accession>
<keyword evidence="3" id="KW-1185">Reference proteome</keyword>
<feature type="compositionally biased region" description="Basic and acidic residues" evidence="1">
    <location>
        <begin position="150"/>
        <end position="174"/>
    </location>
</feature>
<evidence type="ECO:0000313" key="2">
    <source>
        <dbReference type="EMBL" id="KAF8685287.1"/>
    </source>
</evidence>
<protein>
    <submittedName>
        <fullName evidence="2">Uncharacterized protein</fullName>
    </submittedName>
</protein>
<feature type="compositionally biased region" description="Basic residues" evidence="1">
    <location>
        <begin position="136"/>
        <end position="149"/>
    </location>
</feature>
<proteinExistence type="predicted"/>
<dbReference type="EMBL" id="JACEFO010002089">
    <property type="protein sequence ID" value="KAF8685287.1"/>
    <property type="molecule type" value="Genomic_DNA"/>
</dbReference>
<feature type="region of interest" description="Disordered" evidence="1">
    <location>
        <begin position="96"/>
        <end position="115"/>
    </location>
</feature>
<sequence length="338" mass="36344">MEAQRPSLDSRLSSHPCLTKDAMRRELLQSVAAVLAEAADLAGWCREPPAEGKLHSCCSGRIELHGVESTGESSSMATAAALASIAGSTAAAAARRGVPMAGGSSSTPDGGRMLLRSRDSGSWWCAAAGPSPGARSPHRPPRPSARPRRGGAEVESENKEDNSVAERAPEAEKRPSKRLRSGSAPNRGLPTSNRPPPAPNRGLPASNRPPWHQIEAWRHRIDLFGTKLSLSGVESDSSPSLFPSVDLHRPRGYPAAATPATRPRPRRQPLLLRGGEASNARRRASRPKDRAARPVEASGEVERASGWRRKRSMRTHVCVVWRDADISLQSSLFQRYGS</sequence>
<dbReference type="AlphaFoldDB" id="A0A835EFS0"/>
<feature type="compositionally biased region" description="Low complexity" evidence="1">
    <location>
        <begin position="252"/>
        <end position="261"/>
    </location>
</feature>
<organism evidence="2 3">
    <name type="scientific">Digitaria exilis</name>
    <dbReference type="NCBI Taxonomy" id="1010633"/>
    <lineage>
        <taxon>Eukaryota</taxon>
        <taxon>Viridiplantae</taxon>
        <taxon>Streptophyta</taxon>
        <taxon>Embryophyta</taxon>
        <taxon>Tracheophyta</taxon>
        <taxon>Spermatophyta</taxon>
        <taxon>Magnoliopsida</taxon>
        <taxon>Liliopsida</taxon>
        <taxon>Poales</taxon>
        <taxon>Poaceae</taxon>
        <taxon>PACMAD clade</taxon>
        <taxon>Panicoideae</taxon>
        <taxon>Panicodae</taxon>
        <taxon>Paniceae</taxon>
        <taxon>Anthephorinae</taxon>
        <taxon>Digitaria</taxon>
    </lineage>
</organism>
<gene>
    <name evidence="2" type="ORF">HU200_044053</name>
</gene>
<name>A0A835EFS0_9POAL</name>